<keyword evidence="10" id="KW-1185">Reference proteome</keyword>
<dbReference type="CDD" id="cd17321">
    <property type="entry name" value="MFS_MMR_MDR_like"/>
    <property type="match status" value="1"/>
</dbReference>
<sequence length="506" mass="52337">MNHGPTACDNAVILASHSKNAARRTGSWALAAAILGSSMAFIDGTAVNVALPAIQSALHASVTEIQWLVESYTLFLAALLLTGGSLGDLFGQARIFGIGVILFTAASVWCGLSPNITDLIVARAVQGVGGALLVPTSLALVSVSFPREELGNAIGLWSGLTSIAAAAGPVIGGFLAQHFSWRWVFFINVPIAVAVLAIVKWRVPASAPAENRPAIDWSGTVLATLGLGGVVYGFLQSSATAGVAGALALAGFVVVEWRERSPMLPLTLFKSLDFTGTGLLTLFLYGALSGVFFFLPLNLVQVQGYSETAAGAALLPFIVLVGTLSRWSGRLLDRFPARALLTVGPLLASVGFVLFSMPGIGGSYWTTFFPGCLVLGFGMAITVAPLTTTVMNSVGSDRAGIASGVNNALSRVAGLIAIAGFGIVMTWVFNRRLDSDPSLSAGQRAQIDRSKLAAAAKSGPEANAVKESFVSGFRAVMWVGFGLAVIGAASSALLIGRQKPRVEGAE</sequence>
<evidence type="ECO:0000256" key="7">
    <source>
        <dbReference type="SAM" id="Phobius"/>
    </source>
</evidence>
<evidence type="ECO:0000256" key="5">
    <source>
        <dbReference type="ARBA" id="ARBA00022989"/>
    </source>
</evidence>
<dbReference type="GO" id="GO:0005886">
    <property type="term" value="C:plasma membrane"/>
    <property type="evidence" value="ECO:0007669"/>
    <property type="project" value="UniProtKB-SubCell"/>
</dbReference>
<keyword evidence="3" id="KW-1003">Cell membrane</keyword>
<dbReference type="EMBL" id="CP007139">
    <property type="protein sequence ID" value="AIE84879.1"/>
    <property type="molecule type" value="Genomic_DNA"/>
</dbReference>
<dbReference type="STRING" id="661478.OP10G_1511"/>
<protein>
    <submittedName>
        <fullName evidence="9">Drug resistance transporter, EmrB/QacA subfamily</fullName>
    </submittedName>
</protein>
<dbReference type="InterPro" id="IPR020846">
    <property type="entry name" value="MFS_dom"/>
</dbReference>
<feature type="transmembrane region" description="Helical" evidence="7">
    <location>
        <begin position="181"/>
        <end position="203"/>
    </location>
</feature>
<comment type="subcellular location">
    <subcellularLocation>
        <location evidence="1">Cell membrane</location>
        <topology evidence="1">Multi-pass membrane protein</topology>
    </subcellularLocation>
</comment>
<evidence type="ECO:0000256" key="4">
    <source>
        <dbReference type="ARBA" id="ARBA00022692"/>
    </source>
</evidence>
<feature type="transmembrane region" description="Helical" evidence="7">
    <location>
        <begin position="475"/>
        <end position="495"/>
    </location>
</feature>
<evidence type="ECO:0000313" key="10">
    <source>
        <dbReference type="Proteomes" id="UP000027982"/>
    </source>
</evidence>
<dbReference type="OrthoDB" id="9816041at2"/>
<feature type="transmembrane region" description="Helical" evidence="7">
    <location>
        <begin position="95"/>
        <end position="114"/>
    </location>
</feature>
<proteinExistence type="predicted"/>
<feature type="transmembrane region" description="Helical" evidence="7">
    <location>
        <begin position="153"/>
        <end position="175"/>
    </location>
</feature>
<feature type="transmembrane region" description="Helical" evidence="7">
    <location>
        <begin position="120"/>
        <end position="141"/>
    </location>
</feature>
<evidence type="ECO:0000256" key="2">
    <source>
        <dbReference type="ARBA" id="ARBA00022448"/>
    </source>
</evidence>
<dbReference type="InterPro" id="IPR036259">
    <property type="entry name" value="MFS_trans_sf"/>
</dbReference>
<feature type="transmembrane region" description="Helical" evidence="7">
    <location>
        <begin position="278"/>
        <end position="297"/>
    </location>
</feature>
<dbReference type="HOGENOM" id="CLU_000960_28_2_0"/>
<dbReference type="AlphaFoldDB" id="A0A068NTC9"/>
<dbReference type="eggNOG" id="COG0477">
    <property type="taxonomic scope" value="Bacteria"/>
</dbReference>
<feature type="transmembrane region" description="Helical" evidence="7">
    <location>
        <begin position="28"/>
        <end position="51"/>
    </location>
</feature>
<keyword evidence="6 7" id="KW-0472">Membrane</keyword>
<evidence type="ECO:0000256" key="3">
    <source>
        <dbReference type="ARBA" id="ARBA00022475"/>
    </source>
</evidence>
<dbReference type="PANTHER" id="PTHR42718:SF42">
    <property type="entry name" value="EXPORT PROTEIN"/>
    <property type="match status" value="1"/>
</dbReference>
<keyword evidence="5 7" id="KW-1133">Transmembrane helix</keyword>
<keyword evidence="4 7" id="KW-0812">Transmembrane</keyword>
<gene>
    <name evidence="9" type="ORF">OP10G_1511</name>
</gene>
<evidence type="ECO:0000313" key="9">
    <source>
        <dbReference type="EMBL" id="AIE84879.1"/>
    </source>
</evidence>
<dbReference type="Pfam" id="PF07690">
    <property type="entry name" value="MFS_1"/>
    <property type="match status" value="1"/>
</dbReference>
<evidence type="ECO:0000256" key="1">
    <source>
        <dbReference type="ARBA" id="ARBA00004651"/>
    </source>
</evidence>
<dbReference type="KEGG" id="fgi:OP10G_1511"/>
<dbReference type="InterPro" id="IPR011701">
    <property type="entry name" value="MFS"/>
</dbReference>
<dbReference type="PROSITE" id="PS50850">
    <property type="entry name" value="MFS"/>
    <property type="match status" value="1"/>
</dbReference>
<dbReference type="Gene3D" id="1.20.1250.20">
    <property type="entry name" value="MFS general substrate transporter like domains"/>
    <property type="match status" value="1"/>
</dbReference>
<reference evidence="9 10" key="1">
    <citation type="journal article" date="2014" name="PLoS ONE">
        <title>The first complete genome sequence of the class fimbriimonadia in the phylum armatimonadetes.</title>
        <authorList>
            <person name="Hu Z.Y."/>
            <person name="Wang Y.Z."/>
            <person name="Im W.T."/>
            <person name="Wang S.Y."/>
            <person name="Zhao G.P."/>
            <person name="Zheng H.J."/>
            <person name="Quan Z.X."/>
        </authorList>
    </citation>
    <scope>NUCLEOTIDE SEQUENCE [LARGE SCALE GENOMIC DNA]</scope>
    <source>
        <strain evidence="9">Gsoil 348</strain>
    </source>
</reference>
<accession>A0A068NTC9</accession>
<feature type="transmembrane region" description="Helical" evidence="7">
    <location>
        <begin position="367"/>
        <end position="387"/>
    </location>
</feature>
<keyword evidence="2" id="KW-0813">Transport</keyword>
<dbReference type="PANTHER" id="PTHR42718">
    <property type="entry name" value="MAJOR FACILITATOR SUPERFAMILY MULTIDRUG TRANSPORTER MFSC"/>
    <property type="match status" value="1"/>
</dbReference>
<evidence type="ECO:0000259" key="8">
    <source>
        <dbReference type="PROSITE" id="PS50850"/>
    </source>
</evidence>
<dbReference type="InterPro" id="IPR004638">
    <property type="entry name" value="EmrB-like"/>
</dbReference>
<dbReference type="SUPFAM" id="SSF103473">
    <property type="entry name" value="MFS general substrate transporter"/>
    <property type="match status" value="1"/>
</dbReference>
<feature type="transmembrane region" description="Helical" evidence="7">
    <location>
        <begin position="241"/>
        <end position="257"/>
    </location>
</feature>
<dbReference type="PRINTS" id="PR01036">
    <property type="entry name" value="TCRTETB"/>
</dbReference>
<organism evidence="9 10">
    <name type="scientific">Fimbriimonas ginsengisoli Gsoil 348</name>
    <dbReference type="NCBI Taxonomy" id="661478"/>
    <lineage>
        <taxon>Bacteria</taxon>
        <taxon>Bacillati</taxon>
        <taxon>Armatimonadota</taxon>
        <taxon>Fimbriimonadia</taxon>
        <taxon>Fimbriimonadales</taxon>
        <taxon>Fimbriimonadaceae</taxon>
        <taxon>Fimbriimonas</taxon>
    </lineage>
</organism>
<dbReference type="Proteomes" id="UP000027982">
    <property type="component" value="Chromosome"/>
</dbReference>
<feature type="transmembrane region" description="Helical" evidence="7">
    <location>
        <begin position="309"/>
        <end position="327"/>
    </location>
</feature>
<feature type="domain" description="Major facilitator superfamily (MFS) profile" evidence="8">
    <location>
        <begin position="29"/>
        <end position="499"/>
    </location>
</feature>
<evidence type="ECO:0000256" key="6">
    <source>
        <dbReference type="ARBA" id="ARBA00023136"/>
    </source>
</evidence>
<feature type="transmembrane region" description="Helical" evidence="7">
    <location>
        <begin position="339"/>
        <end position="361"/>
    </location>
</feature>
<name>A0A068NTC9_FIMGI</name>
<dbReference type="GO" id="GO:0022857">
    <property type="term" value="F:transmembrane transporter activity"/>
    <property type="evidence" value="ECO:0007669"/>
    <property type="project" value="InterPro"/>
</dbReference>
<dbReference type="NCBIfam" id="TIGR00711">
    <property type="entry name" value="efflux_EmrB"/>
    <property type="match status" value="1"/>
</dbReference>
<feature type="transmembrane region" description="Helical" evidence="7">
    <location>
        <begin position="408"/>
        <end position="429"/>
    </location>
</feature>
<dbReference type="Gene3D" id="1.20.1720.10">
    <property type="entry name" value="Multidrug resistance protein D"/>
    <property type="match status" value="1"/>
</dbReference>
<dbReference type="RefSeq" id="WP_038472744.1">
    <property type="nucleotide sequence ID" value="NZ_CP007139.1"/>
</dbReference>